<gene>
    <name evidence="1" type="ORF">UT61_C0025G0020</name>
</gene>
<reference evidence="1 2" key="1">
    <citation type="journal article" date="2015" name="Nature">
        <title>rRNA introns, odd ribosomes, and small enigmatic genomes across a large radiation of phyla.</title>
        <authorList>
            <person name="Brown C.T."/>
            <person name="Hug L.A."/>
            <person name="Thomas B.C."/>
            <person name="Sharon I."/>
            <person name="Castelle C.J."/>
            <person name="Singh A."/>
            <person name="Wilkins M.J."/>
            <person name="Williams K.H."/>
            <person name="Banfield J.F."/>
        </authorList>
    </citation>
    <scope>NUCLEOTIDE SEQUENCE [LARGE SCALE GENOMIC DNA]</scope>
</reference>
<dbReference type="EMBL" id="LBXL01000025">
    <property type="protein sequence ID" value="KKR29688.1"/>
    <property type="molecule type" value="Genomic_DNA"/>
</dbReference>
<organism evidence="1 2">
    <name type="scientific">Candidatus Woesebacteria bacterium GW2011_GWA1_39_8</name>
    <dbReference type="NCBI Taxonomy" id="1618552"/>
    <lineage>
        <taxon>Bacteria</taxon>
        <taxon>Candidatus Woeseibacteriota</taxon>
    </lineage>
</organism>
<dbReference type="AlphaFoldDB" id="A0A0G0PP65"/>
<name>A0A0G0PP65_9BACT</name>
<dbReference type="Proteomes" id="UP000034793">
    <property type="component" value="Unassembled WGS sequence"/>
</dbReference>
<protein>
    <recommendedName>
        <fullName evidence="3">CopG-like ribbon-helix-helix domain-containing protein</fullName>
    </recommendedName>
</protein>
<evidence type="ECO:0008006" key="3">
    <source>
        <dbReference type="Google" id="ProtNLM"/>
    </source>
</evidence>
<evidence type="ECO:0000313" key="1">
    <source>
        <dbReference type="EMBL" id="KKR29688.1"/>
    </source>
</evidence>
<evidence type="ECO:0000313" key="2">
    <source>
        <dbReference type="Proteomes" id="UP000034793"/>
    </source>
</evidence>
<proteinExistence type="predicted"/>
<sequence length="64" mass="7478">MRKLDTANSKNKRLIITISDPPRWLYDVIVQESEEQKRSIGKQAELFIEQHLKTIGKCHQKSAQ</sequence>
<accession>A0A0G0PP65</accession>
<comment type="caution">
    <text evidence="1">The sequence shown here is derived from an EMBL/GenBank/DDBJ whole genome shotgun (WGS) entry which is preliminary data.</text>
</comment>